<feature type="domain" description="Glycoside hydrolase family 3 C-terminal" evidence="10">
    <location>
        <begin position="527"/>
        <end position="657"/>
    </location>
</feature>
<dbReference type="SUPFAM" id="SSF51445">
    <property type="entry name" value="(Trans)glycosidases"/>
    <property type="match status" value="1"/>
</dbReference>
<evidence type="ECO:0000256" key="2">
    <source>
        <dbReference type="ARBA" id="ARBA00005336"/>
    </source>
</evidence>
<dbReference type="InterPro" id="IPR051915">
    <property type="entry name" value="Cellulose_Degrad_GH3"/>
</dbReference>
<dbReference type="Pfam" id="PF00933">
    <property type="entry name" value="Glyco_hydro_3"/>
    <property type="match status" value="1"/>
</dbReference>
<protein>
    <recommendedName>
        <fullName evidence="3">beta-glucosidase</fullName>
        <ecNumber evidence="3">3.2.1.21</ecNumber>
    </recommendedName>
</protein>
<dbReference type="PANTHER" id="PTHR30620">
    <property type="entry name" value="PERIPLASMIC BETA-GLUCOSIDASE-RELATED"/>
    <property type="match status" value="1"/>
</dbReference>
<dbReference type="InterPro" id="IPR036881">
    <property type="entry name" value="Glyco_hydro_3_C_sf"/>
</dbReference>
<dbReference type="PROSITE" id="PS51318">
    <property type="entry name" value="TAT"/>
    <property type="match status" value="1"/>
</dbReference>
<evidence type="ECO:0000259" key="10">
    <source>
        <dbReference type="Pfam" id="PF01915"/>
    </source>
</evidence>
<evidence type="ECO:0000256" key="4">
    <source>
        <dbReference type="ARBA" id="ARBA00022729"/>
    </source>
</evidence>
<gene>
    <name evidence="11" type="ORF">NQV15_08055</name>
</gene>
<organism evidence="11 12">
    <name type="scientific">Aeromicrobium wangtongii</name>
    <dbReference type="NCBI Taxonomy" id="2969247"/>
    <lineage>
        <taxon>Bacteria</taxon>
        <taxon>Bacillati</taxon>
        <taxon>Actinomycetota</taxon>
        <taxon>Actinomycetes</taxon>
        <taxon>Propionibacteriales</taxon>
        <taxon>Nocardioidaceae</taxon>
        <taxon>Aeromicrobium</taxon>
    </lineage>
</organism>
<dbReference type="EMBL" id="CP102173">
    <property type="protein sequence ID" value="UUP15251.1"/>
    <property type="molecule type" value="Genomic_DNA"/>
</dbReference>
<dbReference type="RefSeq" id="WP_257125109.1">
    <property type="nucleotide sequence ID" value="NZ_CP102173.1"/>
</dbReference>
<evidence type="ECO:0000256" key="7">
    <source>
        <dbReference type="SAM" id="MobiDB-lite"/>
    </source>
</evidence>
<feature type="signal peptide" evidence="8">
    <location>
        <begin position="1"/>
        <end position="26"/>
    </location>
</feature>
<dbReference type="Proteomes" id="UP001316184">
    <property type="component" value="Chromosome"/>
</dbReference>
<comment type="catalytic activity">
    <reaction evidence="1">
        <text>Hydrolysis of terminal, non-reducing beta-D-glucosyl residues with release of beta-D-glucose.</text>
        <dbReference type="EC" id="3.2.1.21"/>
    </reaction>
</comment>
<evidence type="ECO:0000259" key="9">
    <source>
        <dbReference type="Pfam" id="PF00933"/>
    </source>
</evidence>
<evidence type="ECO:0000256" key="1">
    <source>
        <dbReference type="ARBA" id="ARBA00000448"/>
    </source>
</evidence>
<dbReference type="Pfam" id="PF01915">
    <property type="entry name" value="Glyco_hydro_3_C"/>
    <property type="match status" value="1"/>
</dbReference>
<dbReference type="SUPFAM" id="SSF52279">
    <property type="entry name" value="Beta-D-glucan exohydrolase, C-terminal domain"/>
    <property type="match status" value="1"/>
</dbReference>
<reference evidence="11 12" key="1">
    <citation type="submission" date="2022-08" db="EMBL/GenBank/DDBJ databases">
        <title>novel species in genus Aeromicrobium.</title>
        <authorList>
            <person name="Ye L."/>
        </authorList>
    </citation>
    <scope>NUCLEOTIDE SEQUENCE [LARGE SCALE GENOMIC DNA]</scope>
    <source>
        <strain evidence="12">zg-Y1379</strain>
    </source>
</reference>
<keyword evidence="6" id="KW-0326">Glycosidase</keyword>
<dbReference type="InterPro" id="IPR017853">
    <property type="entry name" value="GH"/>
</dbReference>
<feature type="region of interest" description="Disordered" evidence="7">
    <location>
        <begin position="651"/>
        <end position="672"/>
    </location>
</feature>
<dbReference type="PANTHER" id="PTHR30620:SF16">
    <property type="entry name" value="LYSOSOMAL BETA GLUCOSIDASE"/>
    <property type="match status" value="1"/>
</dbReference>
<dbReference type="InterPro" id="IPR002772">
    <property type="entry name" value="Glyco_hydro_3_C"/>
</dbReference>
<keyword evidence="5 11" id="KW-0378">Hydrolase</keyword>
<name>A0ABY5MH83_9ACTN</name>
<evidence type="ECO:0000313" key="11">
    <source>
        <dbReference type="EMBL" id="UUP15251.1"/>
    </source>
</evidence>
<evidence type="ECO:0000313" key="12">
    <source>
        <dbReference type="Proteomes" id="UP001316184"/>
    </source>
</evidence>
<dbReference type="InterPro" id="IPR036962">
    <property type="entry name" value="Glyco_hydro_3_N_sf"/>
</dbReference>
<feature type="domain" description="Glycoside hydrolase family 3 N-terminal" evidence="9">
    <location>
        <begin position="136"/>
        <end position="450"/>
    </location>
</feature>
<evidence type="ECO:0000256" key="8">
    <source>
        <dbReference type="SAM" id="SignalP"/>
    </source>
</evidence>
<dbReference type="GO" id="GO:0016787">
    <property type="term" value="F:hydrolase activity"/>
    <property type="evidence" value="ECO:0007669"/>
    <property type="project" value="UniProtKB-KW"/>
</dbReference>
<dbReference type="Gene3D" id="3.40.50.1700">
    <property type="entry name" value="Glycoside hydrolase family 3 C-terminal domain"/>
    <property type="match status" value="1"/>
</dbReference>
<evidence type="ECO:0000256" key="5">
    <source>
        <dbReference type="ARBA" id="ARBA00022801"/>
    </source>
</evidence>
<dbReference type="InterPro" id="IPR006311">
    <property type="entry name" value="TAT_signal"/>
</dbReference>
<keyword evidence="12" id="KW-1185">Reference proteome</keyword>
<sequence length="764" mass="80972">MTTKSSSLTRRVAVVATGAVSTIAIAAGAGITSPATAAGPTQPPISTRDVPVVTEDGLQFRDLDRDGDLTPYEDWRLSPAERASDLLARMSTEQKAGLLVHGTLATSGQAYNTATNTDYIQTRNISTFITRLALAPAALAEQSNAVQQIAENTPWGVPVTISTDPRNGFAVTEGQTVARVGNTAFPDAIGMGAAGDPALTRSYGDIIRQEYRAVGIHEGLSPQADLATEPRWTRINGTFGSDPQRVKQQVNAYIVGMQGGSDGVNPAGTVATVKHWVGYGAQVNGYDSHYFYGRYASFDGGQFAQHLIPFEGAFAANAGGVMPTYSILKDLVYKGQTVEQVGAGFNSFLTKDLLRGEYGFKGVTVSDFGIVGNCPQICQDTRPPASFIGPWGVGMPWGVEDLTVTERYGKAISAGVDQIGGSVEPAQVVAAHQAGLISRSRLNEAARRVLIQKFQLGLFENPFVDPARAATVAGSASFKTIGDAAQARSLTLLTNQKKTLPASTTTVKKVYLSGVGAQTAQARGLTVVSTPAEADLAIVRLADPRGGSDLTDLDFKGSEADYQAFAAAAASGTPTVAVPKLDRPLVLSNVVDRAQAVLANYGVTDEVLLQTIFGEREPGGKLPFELPSSIADVKLQLGDVPNDTPRQLFAPGSGLSYRASTPEPPTPTTPHPRFTFRHKPTFHGTARVGRKVTIRGVARSSITPTPAKVAVRWYVGGKRVSSASKTSFVPRRRHVGKHIKVKVTISGNAARTITYTIRGPRVRR</sequence>
<feature type="chain" id="PRO_5046368489" description="beta-glucosidase" evidence="8">
    <location>
        <begin position="27"/>
        <end position="764"/>
    </location>
</feature>
<keyword evidence="4 8" id="KW-0732">Signal</keyword>
<proteinExistence type="inferred from homology"/>
<evidence type="ECO:0000256" key="3">
    <source>
        <dbReference type="ARBA" id="ARBA00012744"/>
    </source>
</evidence>
<accession>A0ABY5MH83</accession>
<comment type="similarity">
    <text evidence="2">Belongs to the glycosyl hydrolase 3 family.</text>
</comment>
<dbReference type="InterPro" id="IPR001764">
    <property type="entry name" value="Glyco_hydro_3_N"/>
</dbReference>
<dbReference type="PRINTS" id="PR00133">
    <property type="entry name" value="GLHYDRLASE3"/>
</dbReference>
<dbReference type="Gene3D" id="2.60.40.2700">
    <property type="match status" value="1"/>
</dbReference>
<dbReference type="EC" id="3.2.1.21" evidence="3"/>
<dbReference type="Gene3D" id="3.20.20.300">
    <property type="entry name" value="Glycoside hydrolase, family 3, N-terminal domain"/>
    <property type="match status" value="1"/>
</dbReference>
<evidence type="ECO:0000256" key="6">
    <source>
        <dbReference type="ARBA" id="ARBA00023295"/>
    </source>
</evidence>